<accession>A0A3P7L4I4</accession>
<dbReference type="EMBL" id="UYRU01053616">
    <property type="protein sequence ID" value="VDN12325.1"/>
    <property type="molecule type" value="Genomic_DNA"/>
</dbReference>
<evidence type="ECO:0000313" key="2">
    <source>
        <dbReference type="Proteomes" id="UP000281553"/>
    </source>
</evidence>
<protein>
    <submittedName>
        <fullName evidence="1">Uncharacterized protein</fullName>
    </submittedName>
</protein>
<evidence type="ECO:0000313" key="1">
    <source>
        <dbReference type="EMBL" id="VDN12325.1"/>
    </source>
</evidence>
<dbReference type="AlphaFoldDB" id="A0A3P7L4I4"/>
<gene>
    <name evidence="1" type="ORF">DILT_LOCUS8156</name>
</gene>
<organism evidence="1 2">
    <name type="scientific">Dibothriocephalus latus</name>
    <name type="common">Fish tapeworm</name>
    <name type="synonym">Diphyllobothrium latum</name>
    <dbReference type="NCBI Taxonomy" id="60516"/>
    <lineage>
        <taxon>Eukaryota</taxon>
        <taxon>Metazoa</taxon>
        <taxon>Spiralia</taxon>
        <taxon>Lophotrochozoa</taxon>
        <taxon>Platyhelminthes</taxon>
        <taxon>Cestoda</taxon>
        <taxon>Eucestoda</taxon>
        <taxon>Diphyllobothriidea</taxon>
        <taxon>Diphyllobothriidae</taxon>
        <taxon>Dibothriocephalus</taxon>
    </lineage>
</organism>
<keyword evidence="2" id="KW-1185">Reference proteome</keyword>
<reference evidence="1 2" key="1">
    <citation type="submission" date="2018-11" db="EMBL/GenBank/DDBJ databases">
        <authorList>
            <consortium name="Pathogen Informatics"/>
        </authorList>
    </citation>
    <scope>NUCLEOTIDE SEQUENCE [LARGE SCALE GENOMIC DNA]</scope>
</reference>
<dbReference type="Proteomes" id="UP000281553">
    <property type="component" value="Unassembled WGS sequence"/>
</dbReference>
<proteinExistence type="predicted"/>
<sequence length="101" mass="11321">MKPIHLTGPKKYSLYGVPSKTAEMLEEGEDENIEREDDDFVEEIPLEEKVGHGHHPDPAFTVKVPDFNGEELLMNEKVRIPGICMDKEEDVSGTGPIALLF</sequence>
<name>A0A3P7L4I4_DIBLA</name>